<feature type="compositionally biased region" description="Basic and acidic residues" evidence="1">
    <location>
        <begin position="25"/>
        <end position="34"/>
    </location>
</feature>
<dbReference type="EMBL" id="CP051627">
    <property type="protein sequence ID" value="UPT22702.1"/>
    <property type="molecule type" value="Genomic_DNA"/>
</dbReference>
<dbReference type="Pfam" id="PF04149">
    <property type="entry name" value="DUF397"/>
    <property type="match status" value="1"/>
</dbReference>
<evidence type="ECO:0000313" key="3">
    <source>
        <dbReference type="EMBL" id="UPT22702.1"/>
    </source>
</evidence>
<name>A0ABY4L4X8_THEAE</name>
<evidence type="ECO:0000256" key="1">
    <source>
        <dbReference type="SAM" id="MobiDB-lite"/>
    </source>
</evidence>
<evidence type="ECO:0000259" key="2">
    <source>
        <dbReference type="Pfam" id="PF04149"/>
    </source>
</evidence>
<feature type="domain" description="DUF397" evidence="2">
    <location>
        <begin position="10"/>
        <end position="50"/>
    </location>
</feature>
<feature type="compositionally biased region" description="Gly residues" evidence="1">
    <location>
        <begin position="1"/>
        <end position="14"/>
    </location>
</feature>
<feature type="region of interest" description="Disordered" evidence="1">
    <location>
        <begin position="1"/>
        <end position="34"/>
    </location>
</feature>
<dbReference type="InterPro" id="IPR007278">
    <property type="entry name" value="DUF397"/>
</dbReference>
<gene>
    <name evidence="3" type="ORF">FOF52_18560</name>
</gene>
<proteinExistence type="predicted"/>
<sequence length="54" mass="5490">MVAAFCGGGSGGGELVDQQPAAAVRDSKHPEKGHLEFPASEWAGLLGAVRTGRL</sequence>
<accession>A0ABY4L4X8</accession>
<dbReference type="Proteomes" id="UP000832041">
    <property type="component" value="Chromosome"/>
</dbReference>
<organism evidence="3 4">
    <name type="scientific">Thermobifida alba</name>
    <name type="common">Thermomonospora alba</name>
    <dbReference type="NCBI Taxonomy" id="53522"/>
    <lineage>
        <taxon>Bacteria</taxon>
        <taxon>Bacillati</taxon>
        <taxon>Actinomycetota</taxon>
        <taxon>Actinomycetes</taxon>
        <taxon>Streptosporangiales</taxon>
        <taxon>Nocardiopsidaceae</taxon>
        <taxon>Thermobifida</taxon>
    </lineage>
</organism>
<keyword evidence="4" id="KW-1185">Reference proteome</keyword>
<dbReference type="RefSeq" id="WP_248591209.1">
    <property type="nucleotide sequence ID" value="NZ_BAABEB010000011.1"/>
</dbReference>
<evidence type="ECO:0000313" key="4">
    <source>
        <dbReference type="Proteomes" id="UP000832041"/>
    </source>
</evidence>
<protein>
    <submittedName>
        <fullName evidence="3">DUF397 domain-containing protein</fullName>
    </submittedName>
</protein>
<reference evidence="3 4" key="1">
    <citation type="submission" date="2020-04" db="EMBL/GenBank/DDBJ databases">
        <title>Thermobifida alba genome sequencing and assembly.</title>
        <authorList>
            <person name="Luzics S."/>
            <person name="Horvath B."/>
            <person name="Nagy I."/>
            <person name="Toth A."/>
            <person name="Nagy I."/>
            <person name="Kukolya J."/>
        </authorList>
    </citation>
    <scope>NUCLEOTIDE SEQUENCE [LARGE SCALE GENOMIC DNA]</scope>
    <source>
        <strain evidence="3 4">DSM 43795</strain>
    </source>
</reference>